<dbReference type="OrthoDB" id="4161521at2759"/>
<reference evidence="1 2" key="1">
    <citation type="submission" date="2015-01" db="EMBL/GenBank/DDBJ databases">
        <title>The Genome Sequence of Exophiala xenobiotica CBS118157.</title>
        <authorList>
            <consortium name="The Broad Institute Genomics Platform"/>
            <person name="Cuomo C."/>
            <person name="de Hoog S."/>
            <person name="Gorbushina A."/>
            <person name="Stielow B."/>
            <person name="Teixiera M."/>
            <person name="Abouelleil A."/>
            <person name="Chapman S.B."/>
            <person name="Priest M."/>
            <person name="Young S.K."/>
            <person name="Wortman J."/>
            <person name="Nusbaum C."/>
            <person name="Birren B."/>
        </authorList>
    </citation>
    <scope>NUCLEOTIDE SEQUENCE [LARGE SCALE GENOMIC DNA]</scope>
    <source>
        <strain evidence="1 2">CBS 118157</strain>
    </source>
</reference>
<dbReference type="GeneID" id="25325111"/>
<accession>A0A0D2FF06</accession>
<evidence type="ECO:0000313" key="1">
    <source>
        <dbReference type="EMBL" id="KIW58704.1"/>
    </source>
</evidence>
<dbReference type="Proteomes" id="UP000054342">
    <property type="component" value="Unassembled WGS sequence"/>
</dbReference>
<gene>
    <name evidence="1" type="ORF">PV05_03203</name>
</gene>
<dbReference type="EMBL" id="KN847318">
    <property type="protein sequence ID" value="KIW58704.1"/>
    <property type="molecule type" value="Genomic_DNA"/>
</dbReference>
<keyword evidence="2" id="KW-1185">Reference proteome</keyword>
<name>A0A0D2FF06_9EURO</name>
<dbReference type="AlphaFoldDB" id="A0A0D2FF06"/>
<organism evidence="1 2">
    <name type="scientific">Exophiala xenobiotica</name>
    <dbReference type="NCBI Taxonomy" id="348802"/>
    <lineage>
        <taxon>Eukaryota</taxon>
        <taxon>Fungi</taxon>
        <taxon>Dikarya</taxon>
        <taxon>Ascomycota</taxon>
        <taxon>Pezizomycotina</taxon>
        <taxon>Eurotiomycetes</taxon>
        <taxon>Chaetothyriomycetidae</taxon>
        <taxon>Chaetothyriales</taxon>
        <taxon>Herpotrichiellaceae</taxon>
        <taxon>Exophiala</taxon>
    </lineage>
</organism>
<protein>
    <submittedName>
        <fullName evidence="1">Uncharacterized protein</fullName>
    </submittedName>
</protein>
<sequence>MHDKEFFKGRDMPDIDISINFGQMTLTERDSNATSSGRAFRIIPSPYSDDDEYWNNHGGSTTENNQVAAYRRITENHLDSDIVQWASNGGLLPAPPIHDSWVGEFSIVRVQLLNDRVGLELDQLLLHHVFIPSLIRLNDGSWEVMVRTKNMDHVHHLIKSVHTSFMIQEEYNPIDPLARDLELFGRSRAEALAVVWFQERVSVAQNSPHQIPQDYYTYLYMEKREEMLRRLSMGSVVYVAADGRRIMALL</sequence>
<dbReference type="HOGENOM" id="CLU_1111419_0_0_1"/>
<proteinExistence type="predicted"/>
<evidence type="ECO:0000313" key="2">
    <source>
        <dbReference type="Proteomes" id="UP000054342"/>
    </source>
</evidence>
<dbReference type="RefSeq" id="XP_013319288.1">
    <property type="nucleotide sequence ID" value="XM_013463834.1"/>
</dbReference>